<reference evidence="1 2" key="1">
    <citation type="submission" date="2024-02" db="EMBL/GenBank/DDBJ databases">
        <title>complete genome of Flavobacterium ginsenosidimutans Str. YTB16.</title>
        <authorList>
            <person name="Wang Q."/>
        </authorList>
    </citation>
    <scope>NUCLEOTIDE SEQUENCE [LARGE SCALE GENOMIC DNA]</scope>
    <source>
        <strain evidence="1 2">YTB16</strain>
    </source>
</reference>
<evidence type="ECO:0000313" key="2">
    <source>
        <dbReference type="Proteomes" id="UP001447857"/>
    </source>
</evidence>
<accession>A0ABZ2Q5B4</accession>
<protein>
    <submittedName>
        <fullName evidence="1">Uncharacterized protein</fullName>
    </submittedName>
</protein>
<evidence type="ECO:0000313" key="1">
    <source>
        <dbReference type="EMBL" id="WXK48148.1"/>
    </source>
</evidence>
<gene>
    <name evidence="1" type="ORF">V6624_14055</name>
</gene>
<name>A0ABZ2Q5B4_9FLAO</name>
<dbReference type="EMBL" id="CP147988">
    <property type="protein sequence ID" value="WXK48148.1"/>
    <property type="molecule type" value="Genomic_DNA"/>
</dbReference>
<sequence>MKKLLLISILAVLVIYVFRETVYKPYLWKKTMETPEHKLQLGSYIFSKQRGVNGSQSTEKKYFVFKVTEINGDYVRLSVIRQLSKKGNPKSSDFSMTRETYRSLKRNIKKTKVTGILREDLTKEGEAYTVNDYLLNKYPSLKESQFYYEEIPKAEINRNTPKDYFNLIYSKEKIIEKRKLIPYTILDNDVPQLARQLSQRVCLILN</sequence>
<proteinExistence type="predicted"/>
<keyword evidence="2" id="KW-1185">Reference proteome</keyword>
<dbReference type="RefSeq" id="WP_338839014.1">
    <property type="nucleotide sequence ID" value="NZ_CP147988.1"/>
</dbReference>
<dbReference type="Proteomes" id="UP001447857">
    <property type="component" value="Chromosome"/>
</dbReference>
<organism evidence="1 2">
    <name type="scientific">Flavobacterium ginsenosidimutans</name>
    <dbReference type="NCBI Taxonomy" id="687844"/>
    <lineage>
        <taxon>Bacteria</taxon>
        <taxon>Pseudomonadati</taxon>
        <taxon>Bacteroidota</taxon>
        <taxon>Flavobacteriia</taxon>
        <taxon>Flavobacteriales</taxon>
        <taxon>Flavobacteriaceae</taxon>
        <taxon>Flavobacterium</taxon>
    </lineage>
</organism>